<keyword evidence="2" id="KW-0645">Protease</keyword>
<evidence type="ECO:0000259" key="11">
    <source>
        <dbReference type="Pfam" id="PF22456"/>
    </source>
</evidence>
<keyword evidence="5" id="KW-0862">Zinc</keyword>
<evidence type="ECO:0000256" key="2">
    <source>
        <dbReference type="ARBA" id="ARBA00022670"/>
    </source>
</evidence>
<dbReference type="InterPro" id="IPR001431">
    <property type="entry name" value="Pept_M16_Zn_BS"/>
</dbReference>
<evidence type="ECO:0000256" key="5">
    <source>
        <dbReference type="ARBA" id="ARBA00022833"/>
    </source>
</evidence>
<evidence type="ECO:0000259" key="8">
    <source>
        <dbReference type="Pfam" id="PF00675"/>
    </source>
</evidence>
<evidence type="ECO:0000256" key="7">
    <source>
        <dbReference type="RuleBase" id="RU004447"/>
    </source>
</evidence>
<feature type="domain" description="Peptidase M16 C-terminal" evidence="9">
    <location>
        <begin position="203"/>
        <end position="375"/>
    </location>
</feature>
<dbReference type="PROSITE" id="PS00143">
    <property type="entry name" value="INSULINASE"/>
    <property type="match status" value="1"/>
</dbReference>
<dbReference type="Pfam" id="PF22456">
    <property type="entry name" value="PqqF-like_C_4"/>
    <property type="match status" value="1"/>
</dbReference>
<dbReference type="RefSeq" id="XP_064852278.1">
    <property type="nucleotide sequence ID" value="XM_064996206.1"/>
</dbReference>
<keyword evidence="13" id="KW-1185">Reference proteome</keyword>
<reference evidence="12 13" key="1">
    <citation type="journal article" date="2023" name="Elife">
        <title>Identification of key yeast species and microbe-microbe interactions impacting larval growth of Drosophila in the wild.</title>
        <authorList>
            <person name="Mure A."/>
            <person name="Sugiura Y."/>
            <person name="Maeda R."/>
            <person name="Honda K."/>
            <person name="Sakurai N."/>
            <person name="Takahashi Y."/>
            <person name="Watada M."/>
            <person name="Katoh T."/>
            <person name="Gotoh A."/>
            <person name="Gotoh Y."/>
            <person name="Taniguchi I."/>
            <person name="Nakamura K."/>
            <person name="Hayashi T."/>
            <person name="Katayama T."/>
            <person name="Uemura T."/>
            <person name="Hattori Y."/>
        </authorList>
    </citation>
    <scope>NUCLEOTIDE SEQUENCE [LARGE SCALE GENOMIC DNA]</scope>
    <source>
        <strain evidence="12 13">SC-9</strain>
    </source>
</reference>
<dbReference type="GO" id="GO:0043171">
    <property type="term" value="P:peptide catabolic process"/>
    <property type="evidence" value="ECO:0007669"/>
    <property type="project" value="TreeGrafter"/>
</dbReference>
<dbReference type="FunFam" id="3.30.830.10:FF:000004">
    <property type="entry name" value="Putative insulin-degrading enzyme"/>
    <property type="match status" value="1"/>
</dbReference>
<dbReference type="Pfam" id="PF05193">
    <property type="entry name" value="Peptidase_M16_C"/>
    <property type="match status" value="1"/>
</dbReference>
<evidence type="ECO:0000256" key="6">
    <source>
        <dbReference type="ARBA" id="ARBA00023049"/>
    </source>
</evidence>
<dbReference type="Gene3D" id="3.30.830.10">
    <property type="entry name" value="Metalloenzyme, LuxS/M16 peptidase-like"/>
    <property type="match status" value="4"/>
</dbReference>
<dbReference type="GO" id="GO:0005739">
    <property type="term" value="C:mitochondrion"/>
    <property type="evidence" value="ECO:0007669"/>
    <property type="project" value="TreeGrafter"/>
</dbReference>
<evidence type="ECO:0000256" key="1">
    <source>
        <dbReference type="ARBA" id="ARBA00007261"/>
    </source>
</evidence>
<dbReference type="AlphaFoldDB" id="A0AAV5QM93"/>
<dbReference type="EMBL" id="BTFZ01000006">
    <property type="protein sequence ID" value="GMM35278.1"/>
    <property type="molecule type" value="Genomic_DNA"/>
</dbReference>
<dbReference type="InterPro" id="IPR011765">
    <property type="entry name" value="Pept_M16_N"/>
</dbReference>
<keyword evidence="6" id="KW-0482">Metalloprotease</keyword>
<accession>A0AAV5QM93</accession>
<dbReference type="Pfam" id="PF16187">
    <property type="entry name" value="Peptidase_M16_M"/>
    <property type="match status" value="1"/>
</dbReference>
<evidence type="ECO:0000259" key="9">
    <source>
        <dbReference type="Pfam" id="PF05193"/>
    </source>
</evidence>
<dbReference type="FunFam" id="3.30.830.10:FF:000005">
    <property type="entry name" value="nardilysin isoform X1"/>
    <property type="match status" value="1"/>
</dbReference>
<dbReference type="GeneID" id="90073257"/>
<gene>
    <name evidence="12" type="ORF">DASC09_026030</name>
</gene>
<proteinExistence type="inferred from homology"/>
<dbReference type="GO" id="GO:0004222">
    <property type="term" value="F:metalloendopeptidase activity"/>
    <property type="evidence" value="ECO:0007669"/>
    <property type="project" value="InterPro"/>
</dbReference>
<dbReference type="InterPro" id="IPR032632">
    <property type="entry name" value="Peptidase_M16_M"/>
</dbReference>
<dbReference type="InterPro" id="IPR054734">
    <property type="entry name" value="PqqF-like_C_4"/>
</dbReference>
<sequence>MSTATNTFSYKVIAEDKEFVKSDLDDRQYRVIRLPNNLEALLIHDSTSEKAAAAIDVNVGSVHDPKNLPGLAHFCEHLLFMGTSKFPKENEYQEYLAEHSGRSNAFTASNSTNYYFEVDWKHLNGALDRFSQFFINPLFSKDGQEREINAINSEHDKNVENDIWRMHQLGKLVANPEHPHTNFSTGNLETLRVQPGKIGINPRDELLNWYKTHYSSNIMKLCIISQHSLDDLSNFAAEYFSEIEDRKVNLDQLNKESKDMSYLTSSQLSKLIKVKPVKNVKSLRFTFFVPLDEEKSFHLKPGAYISHLVGHESKGSLLYYFKITKNWATGLSSSFRMVCDRNSLFEIEVDLTDEGYQNINNIIAKVFEFINHLKTLDESDYYQVYQELVDITKIQFKFKEKSGQVMNTVSGYTHTMQSKFLKDNEKHKYLSYFYFFNKEYNFASIKEILGHLRPDNFLLYNINHSFVESDLSATDPWYGTKYSTEIIDDQLIKSLWEVGSEEAFHLPPLPNPFIPEDFKIQNEKSQKPKSRPLLVSKDSKMEIWFKKDDRFYTPKGSIAIFLQLPNAVGTPINVIMMTIFKELLNLKLNDISYQASLVGLRVEMYSTSKGYEIFISGYTDKLLVLLKQFFVDFIDLLTSDTDFNNADKFNLIKNQLIKRYKNFKHINPYSQIDSHYQILVHEDVYHSDIKLEYLVDRKTGEVIHDYVNFETFNNYLKTFLKHAYVTSLILGNFNEKLVIPSFINTIKEYFLENEKVNFRNVSAAQNLSNVSRTIKLDEGLVNRYEIDAENSNSCIFYYFQVGEVYPMLFDLQYPDSRSTATGALKQPSNDISPGKALLAFSALKSFLREPFFDQLRTKEQLGYIVFASPQISRTVYGFRVLVQSSVKSTYYLESRIKHFINNGLKDMVHNMSDEEFKKTIDSLRNSLEHSLKFKNLNEEFYAYSGKIYGGMYQFNANKLKLDNLENLTKQDIIDVFDKYILNDSTSKRLIVHLKGKNEKKLVDGSDFPANFPEGKLITNVGEFKSGFSLSASGRPLMDIEYYKSYRTNDDGDLDSKL</sequence>
<evidence type="ECO:0000313" key="13">
    <source>
        <dbReference type="Proteomes" id="UP001360560"/>
    </source>
</evidence>
<dbReference type="GO" id="GO:0051603">
    <property type="term" value="P:proteolysis involved in protein catabolic process"/>
    <property type="evidence" value="ECO:0007669"/>
    <property type="project" value="TreeGrafter"/>
</dbReference>
<dbReference type="GO" id="GO:0046872">
    <property type="term" value="F:metal ion binding"/>
    <property type="evidence" value="ECO:0007669"/>
    <property type="project" value="UniProtKB-KW"/>
</dbReference>
<dbReference type="InterPro" id="IPR011249">
    <property type="entry name" value="Metalloenz_LuxS/M16"/>
</dbReference>
<dbReference type="Proteomes" id="UP001360560">
    <property type="component" value="Unassembled WGS sequence"/>
</dbReference>
<name>A0AAV5QM93_9ASCO</name>
<dbReference type="PANTHER" id="PTHR43690:SF18">
    <property type="entry name" value="INSULIN-DEGRADING ENZYME-RELATED"/>
    <property type="match status" value="1"/>
</dbReference>
<dbReference type="InterPro" id="IPR050626">
    <property type="entry name" value="Peptidase_M16"/>
</dbReference>
<dbReference type="SUPFAM" id="SSF63411">
    <property type="entry name" value="LuxS/MPP-like metallohydrolase"/>
    <property type="match status" value="4"/>
</dbReference>
<evidence type="ECO:0000256" key="3">
    <source>
        <dbReference type="ARBA" id="ARBA00022723"/>
    </source>
</evidence>
<comment type="caution">
    <text evidence="12">The sequence shown here is derived from an EMBL/GenBank/DDBJ whole genome shotgun (WGS) entry which is preliminary data.</text>
</comment>
<comment type="similarity">
    <text evidence="1 7">Belongs to the peptidase M16 family.</text>
</comment>
<feature type="domain" description="Peptidase M16 middle/third" evidence="10">
    <location>
        <begin position="396"/>
        <end position="692"/>
    </location>
</feature>
<keyword evidence="3" id="KW-0479">Metal-binding</keyword>
<dbReference type="PANTHER" id="PTHR43690">
    <property type="entry name" value="NARDILYSIN"/>
    <property type="match status" value="1"/>
</dbReference>
<dbReference type="Pfam" id="PF00675">
    <property type="entry name" value="Peptidase_M16"/>
    <property type="match status" value="1"/>
</dbReference>
<organism evidence="12 13">
    <name type="scientific">Saccharomycopsis crataegensis</name>
    <dbReference type="NCBI Taxonomy" id="43959"/>
    <lineage>
        <taxon>Eukaryota</taxon>
        <taxon>Fungi</taxon>
        <taxon>Dikarya</taxon>
        <taxon>Ascomycota</taxon>
        <taxon>Saccharomycotina</taxon>
        <taxon>Saccharomycetes</taxon>
        <taxon>Saccharomycopsidaceae</taxon>
        <taxon>Saccharomycopsis</taxon>
    </lineage>
</organism>
<keyword evidence="4" id="KW-0378">Hydrolase</keyword>
<feature type="domain" description="Coenzyme PQQ synthesis protein F-like C-terminal lobe" evidence="11">
    <location>
        <begin position="843"/>
        <end position="930"/>
    </location>
</feature>
<protein>
    <submittedName>
        <fullName evidence="12">Metalloendopeptidase</fullName>
    </submittedName>
</protein>
<evidence type="ECO:0000313" key="12">
    <source>
        <dbReference type="EMBL" id="GMM35278.1"/>
    </source>
</evidence>
<evidence type="ECO:0000259" key="10">
    <source>
        <dbReference type="Pfam" id="PF16187"/>
    </source>
</evidence>
<evidence type="ECO:0000256" key="4">
    <source>
        <dbReference type="ARBA" id="ARBA00022801"/>
    </source>
</evidence>
<dbReference type="InterPro" id="IPR007863">
    <property type="entry name" value="Peptidase_M16_C"/>
</dbReference>
<feature type="domain" description="Peptidase M16 N-terminal" evidence="8">
    <location>
        <begin position="41"/>
        <end position="177"/>
    </location>
</feature>
<dbReference type="GO" id="GO:0005829">
    <property type="term" value="C:cytosol"/>
    <property type="evidence" value="ECO:0007669"/>
    <property type="project" value="TreeGrafter"/>
</dbReference>